<evidence type="ECO:0000313" key="8">
    <source>
        <dbReference type="EMBL" id="CAG9803239.1"/>
    </source>
</evidence>
<dbReference type="PROSITE" id="PS00062">
    <property type="entry name" value="ALDOKETO_REDUCTASE_2"/>
    <property type="match status" value="1"/>
</dbReference>
<accession>A0A9N9RR24</accession>
<dbReference type="PROSITE" id="PS00798">
    <property type="entry name" value="ALDOKETO_REDUCTASE_1"/>
    <property type="match status" value="1"/>
</dbReference>
<evidence type="ECO:0000256" key="4">
    <source>
        <dbReference type="PIRSR" id="PIRSR000097-1"/>
    </source>
</evidence>
<dbReference type="Gene3D" id="3.20.20.100">
    <property type="entry name" value="NADP-dependent oxidoreductase domain"/>
    <property type="match status" value="1"/>
</dbReference>
<dbReference type="AlphaFoldDB" id="A0A9N9RR24"/>
<name>A0A9N9RR24_9DIPT</name>
<feature type="active site" description="Proton donor" evidence="4">
    <location>
        <position position="51"/>
    </location>
</feature>
<comment type="similarity">
    <text evidence="1">Belongs to the aldo/keto reductase family.</text>
</comment>
<evidence type="ECO:0000256" key="3">
    <source>
        <dbReference type="ARBA" id="ARBA00023002"/>
    </source>
</evidence>
<dbReference type="SUPFAM" id="SSF51430">
    <property type="entry name" value="NAD(P)-linked oxidoreductase"/>
    <property type="match status" value="1"/>
</dbReference>
<dbReference type="PANTHER" id="PTHR11732">
    <property type="entry name" value="ALDO/KETO REDUCTASE"/>
    <property type="match status" value="1"/>
</dbReference>
<evidence type="ECO:0000256" key="6">
    <source>
        <dbReference type="PIRSR" id="PIRSR000097-3"/>
    </source>
</evidence>
<dbReference type="InterPro" id="IPR023210">
    <property type="entry name" value="NADP_OxRdtase_dom"/>
</dbReference>
<sequence>MAKCPTISLNNGIEMPTIGLGTYNSPVGEVVQAVKDAIDAGYRHFDCAYIYENEDEVGKAINAKINEGIVKREDLFITSKLWNTFHDPKEVRGACENSLKKLNLDYLDLYLIHWPMGYAKSDESLKLDEAGKHLLTNFDLLDTYRAMEELVDAGLTKSIGVSNFNIKQINYITENARIQPVTNQIECHPYLLNTKLREHCKSKNIIVTAYSPLGSPGRSSIQYYSTPEDRTILSEPKLKAIAEKHNKSPAQILIRFQIQLGNVVIPKSVTKKRIINNIDVFDFQLTDEDMNDLQSFGYVQRAWNFEIDKAHPEYPFHED</sequence>
<evidence type="ECO:0000313" key="9">
    <source>
        <dbReference type="Proteomes" id="UP001153620"/>
    </source>
</evidence>
<dbReference type="GO" id="GO:0016491">
    <property type="term" value="F:oxidoreductase activity"/>
    <property type="evidence" value="ECO:0007669"/>
    <property type="project" value="UniProtKB-KW"/>
</dbReference>
<organism evidence="8 9">
    <name type="scientific">Chironomus riparius</name>
    <dbReference type="NCBI Taxonomy" id="315576"/>
    <lineage>
        <taxon>Eukaryota</taxon>
        <taxon>Metazoa</taxon>
        <taxon>Ecdysozoa</taxon>
        <taxon>Arthropoda</taxon>
        <taxon>Hexapoda</taxon>
        <taxon>Insecta</taxon>
        <taxon>Pterygota</taxon>
        <taxon>Neoptera</taxon>
        <taxon>Endopterygota</taxon>
        <taxon>Diptera</taxon>
        <taxon>Nematocera</taxon>
        <taxon>Chironomoidea</taxon>
        <taxon>Chironomidae</taxon>
        <taxon>Chironominae</taxon>
        <taxon>Chironomus</taxon>
    </lineage>
</organism>
<dbReference type="OrthoDB" id="416253at2759"/>
<feature type="site" description="Lowers pKa of active site Tyr" evidence="6">
    <location>
        <position position="80"/>
    </location>
</feature>
<dbReference type="InterPro" id="IPR018170">
    <property type="entry name" value="Aldo/ket_reductase_CS"/>
</dbReference>
<dbReference type="Pfam" id="PF00248">
    <property type="entry name" value="Aldo_ket_red"/>
    <property type="match status" value="1"/>
</dbReference>
<keyword evidence="3" id="KW-0560">Oxidoreductase</keyword>
<dbReference type="Proteomes" id="UP001153620">
    <property type="component" value="Chromosome 2"/>
</dbReference>
<proteinExistence type="inferred from homology"/>
<dbReference type="PIRSF" id="PIRSF000097">
    <property type="entry name" value="AKR"/>
    <property type="match status" value="1"/>
</dbReference>
<reference evidence="8" key="2">
    <citation type="submission" date="2022-10" db="EMBL/GenBank/DDBJ databases">
        <authorList>
            <consortium name="ENA_rothamsted_submissions"/>
            <consortium name="culmorum"/>
            <person name="King R."/>
        </authorList>
    </citation>
    <scope>NUCLEOTIDE SEQUENCE</scope>
</reference>
<gene>
    <name evidence="8" type="ORF">CHIRRI_LOCUS6140</name>
</gene>
<evidence type="ECO:0000259" key="7">
    <source>
        <dbReference type="Pfam" id="PF00248"/>
    </source>
</evidence>
<reference evidence="8" key="1">
    <citation type="submission" date="2022-01" db="EMBL/GenBank/DDBJ databases">
        <authorList>
            <person name="King R."/>
        </authorList>
    </citation>
    <scope>NUCLEOTIDE SEQUENCE</scope>
</reference>
<dbReference type="FunFam" id="3.20.20.100:FF:000006">
    <property type="entry name" value="Aldo-keto reductase family 1 member A1"/>
    <property type="match status" value="1"/>
</dbReference>
<evidence type="ECO:0000256" key="5">
    <source>
        <dbReference type="PIRSR" id="PIRSR000097-2"/>
    </source>
</evidence>
<dbReference type="PRINTS" id="PR00069">
    <property type="entry name" value="ALDKETRDTASE"/>
</dbReference>
<dbReference type="InterPro" id="IPR020471">
    <property type="entry name" value="AKR"/>
</dbReference>
<keyword evidence="9" id="KW-1185">Reference proteome</keyword>
<dbReference type="EMBL" id="OU895878">
    <property type="protein sequence ID" value="CAG9803239.1"/>
    <property type="molecule type" value="Genomic_DNA"/>
</dbReference>
<evidence type="ECO:0000256" key="2">
    <source>
        <dbReference type="ARBA" id="ARBA00022857"/>
    </source>
</evidence>
<evidence type="ECO:0000256" key="1">
    <source>
        <dbReference type="ARBA" id="ARBA00007905"/>
    </source>
</evidence>
<protein>
    <recommendedName>
        <fullName evidence="7">NADP-dependent oxidoreductase domain-containing protein</fullName>
    </recommendedName>
</protein>
<keyword evidence="2" id="KW-0521">NADP</keyword>
<feature type="domain" description="NADP-dependent oxidoreductase" evidence="7">
    <location>
        <begin position="18"/>
        <end position="295"/>
    </location>
</feature>
<feature type="binding site" evidence="5">
    <location>
        <position position="113"/>
    </location>
    <ligand>
        <name>substrate</name>
    </ligand>
</feature>
<dbReference type="InterPro" id="IPR036812">
    <property type="entry name" value="NAD(P)_OxRdtase_dom_sf"/>
</dbReference>